<keyword evidence="2" id="KW-1185">Reference proteome</keyword>
<dbReference type="KEGG" id="loi:92360919"/>
<evidence type="ECO:0000313" key="1">
    <source>
        <dbReference type="EMBL" id="KAG5476055.1"/>
    </source>
</evidence>
<dbReference type="EMBL" id="JAFHLR010000026">
    <property type="protein sequence ID" value="KAG5476055.1"/>
    <property type="molecule type" value="Genomic_DNA"/>
</dbReference>
<reference evidence="2" key="1">
    <citation type="journal article" date="2021" name="Microbiol. Resour. Announc.">
        <title>LGAAP: Leishmaniinae Genome Assembly and Annotation Pipeline.</title>
        <authorList>
            <person name="Almutairi H."/>
            <person name="Urbaniak M.D."/>
            <person name="Bates M.D."/>
            <person name="Jariyapan N."/>
            <person name="Kwakye-Nuako G."/>
            <person name="Thomaz-Soccol V."/>
            <person name="Al-Salem W.S."/>
            <person name="Dillon R.J."/>
            <person name="Bates P.A."/>
            <person name="Gatherer D."/>
        </authorList>
    </citation>
    <scope>NUCLEOTIDE SEQUENCE [LARGE SCALE GENOMIC DNA]</scope>
</reference>
<dbReference type="AlphaFoldDB" id="A0A836H1W2"/>
<reference evidence="2" key="2">
    <citation type="journal article" date="2021" name="Sci. Data">
        <title>Chromosome-scale genome sequencing, assembly and annotation of six genomes from subfamily Leishmaniinae.</title>
        <authorList>
            <person name="Almutairi H."/>
            <person name="Urbaniak M.D."/>
            <person name="Bates M.D."/>
            <person name="Jariyapan N."/>
            <person name="Kwakye-Nuako G."/>
            <person name="Thomaz Soccol V."/>
            <person name="Al-Salem W.S."/>
            <person name="Dillon R.J."/>
            <person name="Bates P.A."/>
            <person name="Gatherer D."/>
        </authorList>
    </citation>
    <scope>NUCLEOTIDE SEQUENCE [LARGE SCALE GENOMIC DNA]</scope>
</reference>
<gene>
    <name evidence="1" type="ORF">LSCM4_05011</name>
</gene>
<evidence type="ECO:0000313" key="2">
    <source>
        <dbReference type="Proteomes" id="UP000674143"/>
    </source>
</evidence>
<dbReference type="Proteomes" id="UP000674143">
    <property type="component" value="Unassembled WGS sequence"/>
</dbReference>
<name>A0A836H1W2_9TRYP</name>
<protein>
    <submittedName>
        <fullName evidence="1">Uncharacterized protein</fullName>
    </submittedName>
</protein>
<dbReference type="RefSeq" id="XP_067062288.1">
    <property type="nucleotide sequence ID" value="XM_067206985.1"/>
</dbReference>
<organism evidence="1 2">
    <name type="scientific">Leishmania orientalis</name>
    <dbReference type="NCBI Taxonomy" id="2249476"/>
    <lineage>
        <taxon>Eukaryota</taxon>
        <taxon>Discoba</taxon>
        <taxon>Euglenozoa</taxon>
        <taxon>Kinetoplastea</taxon>
        <taxon>Metakinetoplastina</taxon>
        <taxon>Trypanosomatida</taxon>
        <taxon>Trypanosomatidae</taxon>
        <taxon>Leishmaniinae</taxon>
        <taxon>Leishmania</taxon>
    </lineage>
</organism>
<dbReference type="GeneID" id="92360919"/>
<comment type="caution">
    <text evidence="1">The sequence shown here is derived from an EMBL/GenBank/DDBJ whole genome shotgun (WGS) entry which is preliminary data.</text>
</comment>
<accession>A0A836H1W2</accession>
<sequence>MGQRQSFEAKLHECVCNNNLEHMKELIQQPEFSRENMNDTMFADLVERCWDPATTMAFAKHANDHQLAILVSTAIMHSSVLPLGSLFDLMKDAPATIRNEHLDELFMTACDHVDTEAVKAMVAAKCFDSTDGRPIVTVVRRELGKVAPDEELVQLVLDALPGHEDSATYLLETYVPMSKSEATKAMLTTKLKNYLKST</sequence>
<proteinExistence type="predicted"/>